<feature type="non-terminal residue" evidence="1">
    <location>
        <position position="1"/>
    </location>
</feature>
<dbReference type="EMBL" id="JBHTHX010000430">
    <property type="protein sequence ID" value="MFD0885754.1"/>
    <property type="molecule type" value="Genomic_DNA"/>
</dbReference>
<keyword evidence="2" id="KW-1185">Reference proteome</keyword>
<organism evidence="1 2">
    <name type="scientific">Streptosporangium algeriense</name>
    <dbReference type="NCBI Taxonomy" id="1682748"/>
    <lineage>
        <taxon>Bacteria</taxon>
        <taxon>Bacillati</taxon>
        <taxon>Actinomycetota</taxon>
        <taxon>Actinomycetes</taxon>
        <taxon>Streptosporangiales</taxon>
        <taxon>Streptosporangiaceae</taxon>
        <taxon>Streptosporangium</taxon>
    </lineage>
</organism>
<evidence type="ECO:0000313" key="2">
    <source>
        <dbReference type="Proteomes" id="UP001597024"/>
    </source>
</evidence>
<name>A0ABW3DPL3_9ACTN</name>
<accession>A0ABW3DPL3</accession>
<gene>
    <name evidence="1" type="ORF">ACFQ08_14480</name>
</gene>
<sequence length="99" mass="10465">VPDQAVAELAADMTGGVIRRADGRWIAGPVLVVYAAGRTEIPANVLLAALIIIGHLWETQRGTVAPRLGTDDEVWDPRAGFAVPRRALELLGDQVSGIA</sequence>
<dbReference type="Proteomes" id="UP001597024">
    <property type="component" value="Unassembled WGS sequence"/>
</dbReference>
<protein>
    <submittedName>
        <fullName evidence="1">Uncharacterized protein</fullName>
    </submittedName>
</protein>
<proteinExistence type="predicted"/>
<evidence type="ECO:0000313" key="1">
    <source>
        <dbReference type="EMBL" id="MFD0885754.1"/>
    </source>
</evidence>
<comment type="caution">
    <text evidence="1">The sequence shown here is derived from an EMBL/GenBank/DDBJ whole genome shotgun (WGS) entry which is preliminary data.</text>
</comment>
<reference evidence="2" key="1">
    <citation type="journal article" date="2019" name="Int. J. Syst. Evol. Microbiol.">
        <title>The Global Catalogue of Microorganisms (GCM) 10K type strain sequencing project: providing services to taxonomists for standard genome sequencing and annotation.</title>
        <authorList>
            <consortium name="The Broad Institute Genomics Platform"/>
            <consortium name="The Broad Institute Genome Sequencing Center for Infectious Disease"/>
            <person name="Wu L."/>
            <person name="Ma J."/>
        </authorList>
    </citation>
    <scope>NUCLEOTIDE SEQUENCE [LARGE SCALE GENOMIC DNA]</scope>
    <source>
        <strain evidence="2">CCUG 62974</strain>
    </source>
</reference>